<dbReference type="Gene3D" id="3.90.700.10">
    <property type="entry name" value="Succinate dehydrogenase/fumarate reductase flavoprotein, catalytic domain"/>
    <property type="match status" value="1"/>
</dbReference>
<proteinExistence type="predicted"/>
<dbReference type="GO" id="GO:0033765">
    <property type="term" value="F:steroid dehydrogenase activity, acting on the CH-CH group of donors"/>
    <property type="evidence" value="ECO:0007669"/>
    <property type="project" value="UniProtKB-ARBA"/>
</dbReference>
<organism evidence="7 8">
    <name type="scientific">Sediminivirga luteola</name>
    <dbReference type="NCBI Taxonomy" id="1774748"/>
    <lineage>
        <taxon>Bacteria</taxon>
        <taxon>Bacillati</taxon>
        <taxon>Actinomycetota</taxon>
        <taxon>Actinomycetes</taxon>
        <taxon>Micrococcales</taxon>
        <taxon>Brevibacteriaceae</taxon>
        <taxon>Sediminivirga</taxon>
    </lineage>
</organism>
<dbReference type="InterPro" id="IPR036188">
    <property type="entry name" value="FAD/NAD-bd_sf"/>
</dbReference>
<keyword evidence="2" id="KW-0285">Flavoprotein</keyword>
<evidence type="ECO:0000313" key="8">
    <source>
        <dbReference type="Proteomes" id="UP000616114"/>
    </source>
</evidence>
<dbReference type="EMBL" id="BMFY01000004">
    <property type="protein sequence ID" value="GGA10123.1"/>
    <property type="molecule type" value="Genomic_DNA"/>
</dbReference>
<name>A0A8J2XK13_9MICO</name>
<dbReference type="Gene3D" id="3.50.50.60">
    <property type="entry name" value="FAD/NAD(P)-binding domain"/>
    <property type="match status" value="1"/>
</dbReference>
<dbReference type="PANTHER" id="PTHR43400:SF10">
    <property type="entry name" value="3-OXOSTEROID 1-DEHYDROGENASE"/>
    <property type="match status" value="1"/>
</dbReference>
<dbReference type="AlphaFoldDB" id="A0A8J2XK13"/>
<comment type="cofactor">
    <cofactor evidence="1">
        <name>FAD</name>
        <dbReference type="ChEBI" id="CHEBI:57692"/>
    </cofactor>
</comment>
<comment type="caution">
    <text evidence="7">The sequence shown here is derived from an EMBL/GenBank/DDBJ whole genome shotgun (WGS) entry which is preliminary data.</text>
</comment>
<dbReference type="InterPro" id="IPR050315">
    <property type="entry name" value="FAD-oxidoreductase_2"/>
</dbReference>
<keyword evidence="4" id="KW-0560">Oxidoreductase</keyword>
<feature type="region of interest" description="Disordered" evidence="5">
    <location>
        <begin position="495"/>
        <end position="520"/>
    </location>
</feature>
<keyword evidence="3" id="KW-0274">FAD</keyword>
<evidence type="ECO:0000256" key="4">
    <source>
        <dbReference type="ARBA" id="ARBA00023002"/>
    </source>
</evidence>
<evidence type="ECO:0000256" key="2">
    <source>
        <dbReference type="ARBA" id="ARBA00022630"/>
    </source>
</evidence>
<evidence type="ECO:0000256" key="3">
    <source>
        <dbReference type="ARBA" id="ARBA00022827"/>
    </source>
</evidence>
<dbReference type="InterPro" id="IPR003953">
    <property type="entry name" value="FAD-dep_OxRdtase_2_FAD-bd"/>
</dbReference>
<reference evidence="7" key="1">
    <citation type="journal article" date="2014" name="Int. J. Syst. Evol. Microbiol.">
        <title>Complete genome sequence of Corynebacterium casei LMG S-19264T (=DSM 44701T), isolated from a smear-ripened cheese.</title>
        <authorList>
            <consortium name="US DOE Joint Genome Institute (JGI-PGF)"/>
            <person name="Walter F."/>
            <person name="Albersmeier A."/>
            <person name="Kalinowski J."/>
            <person name="Ruckert C."/>
        </authorList>
    </citation>
    <scope>NUCLEOTIDE SEQUENCE</scope>
    <source>
        <strain evidence="7">CGMCC 1.12785</strain>
    </source>
</reference>
<keyword evidence="8" id="KW-1185">Reference proteome</keyword>
<dbReference type="GO" id="GO:0008202">
    <property type="term" value="P:steroid metabolic process"/>
    <property type="evidence" value="ECO:0007669"/>
    <property type="project" value="UniProtKB-ARBA"/>
</dbReference>
<protein>
    <recommendedName>
        <fullName evidence="6">FAD-dependent oxidoreductase 2 FAD-binding domain-containing protein</fullName>
    </recommendedName>
</protein>
<evidence type="ECO:0000256" key="5">
    <source>
        <dbReference type="SAM" id="MobiDB-lite"/>
    </source>
</evidence>
<dbReference type="PANTHER" id="PTHR43400">
    <property type="entry name" value="FUMARATE REDUCTASE"/>
    <property type="match status" value="1"/>
</dbReference>
<dbReference type="Pfam" id="PF00890">
    <property type="entry name" value="FAD_binding_2"/>
    <property type="match status" value="1"/>
</dbReference>
<dbReference type="InterPro" id="IPR027477">
    <property type="entry name" value="Succ_DH/fumarate_Rdtase_cat_sf"/>
</dbReference>
<feature type="domain" description="FAD-dependent oxidoreductase 2 FAD-binding" evidence="6">
    <location>
        <begin position="9"/>
        <end position="477"/>
    </location>
</feature>
<dbReference type="RefSeq" id="WP_188549939.1">
    <property type="nucleotide sequence ID" value="NZ_BMFY01000004.1"/>
</dbReference>
<gene>
    <name evidence="7" type="ORF">GCM10011333_11060</name>
</gene>
<reference evidence="7" key="2">
    <citation type="submission" date="2020-09" db="EMBL/GenBank/DDBJ databases">
        <authorList>
            <person name="Sun Q."/>
            <person name="Zhou Y."/>
        </authorList>
    </citation>
    <scope>NUCLEOTIDE SEQUENCE</scope>
    <source>
        <strain evidence="7">CGMCC 1.12785</strain>
    </source>
</reference>
<accession>A0A8J2XK13</accession>
<evidence type="ECO:0000256" key="1">
    <source>
        <dbReference type="ARBA" id="ARBA00001974"/>
    </source>
</evidence>
<dbReference type="Proteomes" id="UP000616114">
    <property type="component" value="Unassembled WGS sequence"/>
</dbReference>
<dbReference type="SUPFAM" id="SSF51905">
    <property type="entry name" value="FAD/NAD(P)-binding domain"/>
    <property type="match status" value="1"/>
</dbReference>
<sequence>MSAVHDTADVVVIGGGGAGLTAAAHAAAEGASVIVLEKAPHPGGSTGLSVGSFSAARTTYQRRAGVEDTVADFIADMATANGDLESRENTELRELLARDSGPAFEWLAALGIGFLGPTPEPPFRLPRMHNVMPHSGVYITALLRECRRRGVQIVLNARVDALLTGEEGEVLGARASGRRYSARRGVILATGDYSAAADLKARFVHPDAAAVPPINTAATGDGHRLGTAAGGQLTQMDRLAEGLRFTPLPRSGLVARLPASRATSGLLAWGARQAPRVTARVARGALTSWMAPSAAMIDHGAILVSRHGRRLADESVESAQARATARSGGPAYLVFDHAVAQLFSGWPHPVSTFPGVAYAYVPDYRRLRPDVYHEAPSLHGLAARIGAEADVLGDTVQRWNSAVAGGQDLEFGRKPPRRGIDQPPYYALGPLHPFVTLADGGLTVDPDLRVLRPDGSAIPGLRAAGSAGQGGLQLVNHGLHIAWAVVSGRRAGTLSARDPARDAPLPLTEPPSALPQSPNS</sequence>
<evidence type="ECO:0000313" key="7">
    <source>
        <dbReference type="EMBL" id="GGA10123.1"/>
    </source>
</evidence>
<dbReference type="SUPFAM" id="SSF56425">
    <property type="entry name" value="Succinate dehydrogenase/fumarate reductase flavoprotein, catalytic domain"/>
    <property type="match status" value="1"/>
</dbReference>
<evidence type="ECO:0000259" key="6">
    <source>
        <dbReference type="Pfam" id="PF00890"/>
    </source>
</evidence>